<sequence>MEKPFENKLNTVVGNSGNSDVDLVVNIDIDTNAIAYAVLCSLYAKGEINDLELEKAIKKLDSLIERDKGNRKSKSNTTIIDKNRNLFDFPRRRNWF</sequence>
<evidence type="ECO:0000313" key="1">
    <source>
        <dbReference type="EMBL" id="NYE05657.1"/>
    </source>
</evidence>
<evidence type="ECO:0000313" key="2">
    <source>
        <dbReference type="Proteomes" id="UP000548423"/>
    </source>
</evidence>
<comment type="caution">
    <text evidence="1">The sequence shown here is derived from an EMBL/GenBank/DDBJ whole genome shotgun (WGS) entry which is preliminary data.</text>
</comment>
<reference evidence="2" key="2">
    <citation type="submission" date="2020-08" db="EMBL/GenBank/DDBJ databases">
        <title>The Agave Microbiome: Exploring the role of microbial communities in plant adaptations to desert environments.</title>
        <authorList>
            <person name="Partida-Martinez L.P."/>
        </authorList>
    </citation>
    <scope>NUCLEOTIDE SEQUENCE [LARGE SCALE GENOMIC DNA]</scope>
    <source>
        <strain evidence="2">AT2.8</strain>
    </source>
</reference>
<accession>A0A852TD65</accession>
<proteinExistence type="predicted"/>
<protein>
    <submittedName>
        <fullName evidence="1">Uncharacterized protein</fullName>
    </submittedName>
</protein>
<dbReference type="Proteomes" id="UP000548423">
    <property type="component" value="Unassembled WGS sequence"/>
</dbReference>
<dbReference type="AlphaFoldDB" id="A0A852TD65"/>
<organism evidence="1 2">
    <name type="scientific">Neobacillus niacini</name>
    <dbReference type="NCBI Taxonomy" id="86668"/>
    <lineage>
        <taxon>Bacteria</taxon>
        <taxon>Bacillati</taxon>
        <taxon>Bacillota</taxon>
        <taxon>Bacilli</taxon>
        <taxon>Bacillales</taxon>
        <taxon>Bacillaceae</taxon>
        <taxon>Neobacillus</taxon>
    </lineage>
</organism>
<gene>
    <name evidence="1" type="ORF">F4694_002410</name>
</gene>
<reference evidence="2" key="1">
    <citation type="submission" date="2020-07" db="EMBL/GenBank/DDBJ databases">
        <authorList>
            <person name="Partida-Martinez L."/>
            <person name="Huntemann M."/>
            <person name="Clum A."/>
            <person name="Wang J."/>
            <person name="Palaniappan K."/>
            <person name="Ritter S."/>
            <person name="Chen I.-M."/>
            <person name="Stamatis D."/>
            <person name="Reddy T."/>
            <person name="O'Malley R."/>
            <person name="Daum C."/>
            <person name="Shapiro N."/>
            <person name="Ivanova N."/>
            <person name="Kyrpides N."/>
            <person name="Woyke T."/>
        </authorList>
    </citation>
    <scope>NUCLEOTIDE SEQUENCE [LARGE SCALE GENOMIC DNA]</scope>
    <source>
        <strain evidence="2">AT2.8</strain>
    </source>
</reference>
<name>A0A852TD65_9BACI</name>
<dbReference type="EMBL" id="JACCBX010000004">
    <property type="protein sequence ID" value="NYE05657.1"/>
    <property type="molecule type" value="Genomic_DNA"/>
</dbReference>